<dbReference type="HOGENOM" id="CLU_3041638_0_0_11"/>
<dbReference type="AlphaFoldDB" id="C7QFC7"/>
<keyword evidence="2" id="KW-1185">Reference proteome</keyword>
<dbReference type="RefSeq" id="WP_015796429.1">
    <property type="nucleotide sequence ID" value="NC_013131.1"/>
</dbReference>
<organism evidence="1 2">
    <name type="scientific">Catenulispora acidiphila (strain DSM 44928 / JCM 14897 / NBRC 102108 / NRRL B-24433 / ID139908)</name>
    <dbReference type="NCBI Taxonomy" id="479433"/>
    <lineage>
        <taxon>Bacteria</taxon>
        <taxon>Bacillati</taxon>
        <taxon>Actinomycetota</taxon>
        <taxon>Actinomycetes</taxon>
        <taxon>Catenulisporales</taxon>
        <taxon>Catenulisporaceae</taxon>
        <taxon>Catenulispora</taxon>
    </lineage>
</organism>
<dbReference type="Proteomes" id="UP000000851">
    <property type="component" value="Chromosome"/>
</dbReference>
<reference evidence="1 2" key="1">
    <citation type="journal article" date="2009" name="Stand. Genomic Sci.">
        <title>Complete genome sequence of Catenulispora acidiphila type strain (ID 139908).</title>
        <authorList>
            <person name="Copeland A."/>
            <person name="Lapidus A."/>
            <person name="Glavina Del Rio T."/>
            <person name="Nolan M."/>
            <person name="Lucas S."/>
            <person name="Chen F."/>
            <person name="Tice H."/>
            <person name="Cheng J.F."/>
            <person name="Bruce D."/>
            <person name="Goodwin L."/>
            <person name="Pitluck S."/>
            <person name="Mikhailova N."/>
            <person name="Pati A."/>
            <person name="Ivanova N."/>
            <person name="Mavromatis K."/>
            <person name="Chen A."/>
            <person name="Palaniappan K."/>
            <person name="Chain P."/>
            <person name="Land M."/>
            <person name="Hauser L."/>
            <person name="Chang Y.J."/>
            <person name="Jeffries C.D."/>
            <person name="Chertkov O."/>
            <person name="Brettin T."/>
            <person name="Detter J.C."/>
            <person name="Han C."/>
            <person name="Ali Z."/>
            <person name="Tindall B.J."/>
            <person name="Goker M."/>
            <person name="Bristow J."/>
            <person name="Eisen J.A."/>
            <person name="Markowitz V."/>
            <person name="Hugenholtz P."/>
            <person name="Kyrpides N.C."/>
            <person name="Klenk H.P."/>
        </authorList>
    </citation>
    <scope>NUCLEOTIDE SEQUENCE [LARGE SCALE GENOMIC DNA]</scope>
    <source>
        <strain evidence="2">DSM 44928 / JCM 14897 / NBRC 102108 / NRRL B-24433 / ID139908</strain>
    </source>
</reference>
<name>C7QFC7_CATAD</name>
<evidence type="ECO:0000313" key="2">
    <source>
        <dbReference type="Proteomes" id="UP000000851"/>
    </source>
</evidence>
<gene>
    <name evidence="1" type="ordered locus">Caci_7881</name>
</gene>
<dbReference type="KEGG" id="cai:Caci_7881"/>
<dbReference type="InParanoid" id="C7QFC7"/>
<sequence>MVDPLRQLTDATICLAALDPLLYDTGGSLAVARAAEQVSRAAEGVLVRLCPDVA</sequence>
<accession>C7QFC7</accession>
<dbReference type="STRING" id="479433.Caci_7881"/>
<evidence type="ECO:0000313" key="1">
    <source>
        <dbReference type="EMBL" id="ACU76704.1"/>
    </source>
</evidence>
<proteinExistence type="predicted"/>
<protein>
    <submittedName>
        <fullName evidence="1">Uncharacterized protein</fullName>
    </submittedName>
</protein>
<dbReference type="EMBL" id="CP001700">
    <property type="protein sequence ID" value="ACU76704.1"/>
    <property type="molecule type" value="Genomic_DNA"/>
</dbReference>